<dbReference type="Proteomes" id="UP000028045">
    <property type="component" value="Unassembled WGS sequence"/>
</dbReference>
<keyword evidence="2" id="KW-1185">Reference proteome</keyword>
<name>A0A084B7M9_STACB</name>
<organism evidence="1 2">
    <name type="scientific">Stachybotrys chartarum (strain CBS 109288 / IBT 7711)</name>
    <name type="common">Toxic black mold</name>
    <name type="synonym">Stilbospora chartarum</name>
    <dbReference type="NCBI Taxonomy" id="1280523"/>
    <lineage>
        <taxon>Eukaryota</taxon>
        <taxon>Fungi</taxon>
        <taxon>Dikarya</taxon>
        <taxon>Ascomycota</taxon>
        <taxon>Pezizomycotina</taxon>
        <taxon>Sordariomycetes</taxon>
        <taxon>Hypocreomycetidae</taxon>
        <taxon>Hypocreales</taxon>
        <taxon>Stachybotryaceae</taxon>
        <taxon>Stachybotrys</taxon>
    </lineage>
</organism>
<dbReference type="HOGENOM" id="CLU_1918449_0_0_1"/>
<evidence type="ECO:0000313" key="1">
    <source>
        <dbReference type="EMBL" id="KEY73558.1"/>
    </source>
</evidence>
<reference evidence="1 2" key="1">
    <citation type="journal article" date="2014" name="BMC Genomics">
        <title>Comparative genome sequencing reveals chemotype-specific gene clusters in the toxigenic black mold Stachybotrys.</title>
        <authorList>
            <person name="Semeiks J."/>
            <person name="Borek D."/>
            <person name="Otwinowski Z."/>
            <person name="Grishin N.V."/>
        </authorList>
    </citation>
    <scope>NUCLEOTIDE SEQUENCE [LARGE SCALE GENOMIC DNA]</scope>
    <source>
        <strain evidence="2">CBS 109288 / IBT 7711</strain>
    </source>
</reference>
<sequence length="132" mass="14830">MRNNFQRVSKHLILCAFAGQGRSPPSGDRLWDALPAAPPLRRHRTAEGVVVALIRPWLCCLEISLALRIPYSAELRHITVQQRAASGSEPRRWRETPMACIPRFLASHLVLGGIVERRGIHPRSTANHHEPP</sequence>
<evidence type="ECO:0000313" key="2">
    <source>
        <dbReference type="Proteomes" id="UP000028045"/>
    </source>
</evidence>
<gene>
    <name evidence="1" type="ORF">S7711_10755</name>
</gene>
<accession>A0A084B7M9</accession>
<proteinExistence type="predicted"/>
<dbReference type="AlphaFoldDB" id="A0A084B7M9"/>
<protein>
    <submittedName>
        <fullName evidence="1">Uncharacterized protein</fullName>
    </submittedName>
</protein>
<dbReference type="EMBL" id="KL647833">
    <property type="protein sequence ID" value="KEY73558.1"/>
    <property type="molecule type" value="Genomic_DNA"/>
</dbReference>